<sequence>MPGSNLVKAEWVQARLEAGEEIVIADVRFSPKDALHGRSAYERGHLPGAVFVDLKADLADPAREHGGRSPLPAPERLARTLGGLGIGKSSTVVVYEDGNGPAAARLWWVLKYAGADRVHVLDGGYDAWVAAGLLVTREQPAPEPREFVPAVRPELLAGVDEVRASSEGRRTGTALVDSRDARQYAGLEAPFDPVAGHIPGAVNYFWKDVLNEAGSWKSPQQLRDRFAELGASDEIIVYCGSGISATPNVLALKEAGFTNVKLYAGSWSDWISYEENRVATGDEDQA</sequence>
<gene>
    <name evidence="4" type="ORF">IDH45_00235</name>
</gene>
<dbReference type="PANTHER" id="PTHR11364">
    <property type="entry name" value="THIOSULFATE SULFERTANSFERASE"/>
    <property type="match status" value="1"/>
</dbReference>
<evidence type="ECO:0000313" key="5">
    <source>
        <dbReference type="Proteomes" id="UP000639396"/>
    </source>
</evidence>
<dbReference type="Gene3D" id="3.40.250.10">
    <property type="entry name" value="Rhodanese-like domain"/>
    <property type="match status" value="2"/>
</dbReference>
<feature type="domain" description="Rhodanese" evidence="3">
    <location>
        <begin position="18"/>
        <end position="137"/>
    </location>
</feature>
<reference evidence="4" key="1">
    <citation type="submission" date="2020-09" db="EMBL/GenBank/DDBJ databases">
        <title>A novel bacterium of genus Paenibacillus, isolated from South China Sea.</title>
        <authorList>
            <person name="Huang H."/>
            <person name="Mo K."/>
            <person name="Hu Y."/>
        </authorList>
    </citation>
    <scope>NUCLEOTIDE SEQUENCE</scope>
    <source>
        <strain evidence="4">IB182363</strain>
    </source>
</reference>
<organism evidence="4 5">
    <name type="scientific">Paenibacillus oceani</name>
    <dbReference type="NCBI Taxonomy" id="2772510"/>
    <lineage>
        <taxon>Bacteria</taxon>
        <taxon>Bacillati</taxon>
        <taxon>Bacillota</taxon>
        <taxon>Bacilli</taxon>
        <taxon>Bacillales</taxon>
        <taxon>Paenibacillaceae</taxon>
        <taxon>Paenibacillus</taxon>
    </lineage>
</organism>
<evidence type="ECO:0000313" key="4">
    <source>
        <dbReference type="EMBL" id="MBD2860412.1"/>
    </source>
</evidence>
<accession>A0A927C5P9</accession>
<dbReference type="SMART" id="SM00450">
    <property type="entry name" value="RHOD"/>
    <property type="match status" value="2"/>
</dbReference>
<dbReference type="PROSITE" id="PS00380">
    <property type="entry name" value="RHODANESE_1"/>
    <property type="match status" value="1"/>
</dbReference>
<dbReference type="EMBL" id="JACXJA010000001">
    <property type="protein sequence ID" value="MBD2860412.1"/>
    <property type="molecule type" value="Genomic_DNA"/>
</dbReference>
<dbReference type="PROSITE" id="PS50206">
    <property type="entry name" value="RHODANESE_3"/>
    <property type="match status" value="2"/>
</dbReference>
<dbReference type="CDD" id="cd01448">
    <property type="entry name" value="TST_Repeat_1"/>
    <property type="match status" value="1"/>
</dbReference>
<dbReference type="Pfam" id="PF00581">
    <property type="entry name" value="Rhodanese"/>
    <property type="match status" value="2"/>
</dbReference>
<proteinExistence type="predicted"/>
<keyword evidence="1" id="KW-0808">Transferase</keyword>
<evidence type="ECO:0000259" key="3">
    <source>
        <dbReference type="PROSITE" id="PS50206"/>
    </source>
</evidence>
<protein>
    <submittedName>
        <fullName evidence="4">Sulfurtransferase</fullName>
    </submittedName>
</protein>
<dbReference type="Proteomes" id="UP000639396">
    <property type="component" value="Unassembled WGS sequence"/>
</dbReference>
<evidence type="ECO:0000256" key="1">
    <source>
        <dbReference type="ARBA" id="ARBA00022679"/>
    </source>
</evidence>
<dbReference type="CDD" id="cd01449">
    <property type="entry name" value="TST_Repeat_2"/>
    <property type="match status" value="1"/>
</dbReference>
<dbReference type="RefSeq" id="WP_190923566.1">
    <property type="nucleotide sequence ID" value="NZ_JACXJA010000001.1"/>
</dbReference>
<feature type="domain" description="Rhodanese" evidence="3">
    <location>
        <begin position="169"/>
        <end position="279"/>
    </location>
</feature>
<dbReference type="InterPro" id="IPR036873">
    <property type="entry name" value="Rhodanese-like_dom_sf"/>
</dbReference>
<evidence type="ECO:0000256" key="2">
    <source>
        <dbReference type="ARBA" id="ARBA00022737"/>
    </source>
</evidence>
<dbReference type="InterPro" id="IPR001763">
    <property type="entry name" value="Rhodanese-like_dom"/>
</dbReference>
<comment type="caution">
    <text evidence="4">The sequence shown here is derived from an EMBL/GenBank/DDBJ whole genome shotgun (WGS) entry which is preliminary data.</text>
</comment>
<keyword evidence="5" id="KW-1185">Reference proteome</keyword>
<dbReference type="PANTHER" id="PTHR11364:SF27">
    <property type="entry name" value="SULFURTRANSFERASE"/>
    <property type="match status" value="1"/>
</dbReference>
<name>A0A927C5P9_9BACL</name>
<dbReference type="InterPro" id="IPR045078">
    <property type="entry name" value="TST/MPST-like"/>
</dbReference>
<dbReference type="InterPro" id="IPR001307">
    <property type="entry name" value="Thiosulphate_STrfase_CS"/>
</dbReference>
<dbReference type="GO" id="GO:0004792">
    <property type="term" value="F:thiosulfate-cyanide sulfurtransferase activity"/>
    <property type="evidence" value="ECO:0007669"/>
    <property type="project" value="InterPro"/>
</dbReference>
<dbReference type="AlphaFoldDB" id="A0A927C5P9"/>
<dbReference type="SUPFAM" id="SSF52821">
    <property type="entry name" value="Rhodanese/Cell cycle control phosphatase"/>
    <property type="match status" value="2"/>
</dbReference>
<keyword evidence="2" id="KW-0677">Repeat</keyword>